<accession>A0A3D9IJF9</accession>
<organism evidence="2 3">
    <name type="scientific">Cohnella lupini</name>
    <dbReference type="NCBI Taxonomy" id="1294267"/>
    <lineage>
        <taxon>Bacteria</taxon>
        <taxon>Bacillati</taxon>
        <taxon>Bacillota</taxon>
        <taxon>Bacilli</taxon>
        <taxon>Bacillales</taxon>
        <taxon>Paenibacillaceae</taxon>
        <taxon>Cohnella</taxon>
    </lineage>
</organism>
<dbReference type="Proteomes" id="UP000256869">
    <property type="component" value="Unassembled WGS sequence"/>
</dbReference>
<evidence type="ECO:0000313" key="2">
    <source>
        <dbReference type="EMBL" id="RED61845.1"/>
    </source>
</evidence>
<gene>
    <name evidence="2" type="ORF">DFP95_105274</name>
</gene>
<dbReference type="InterPro" id="IPR029058">
    <property type="entry name" value="AB_hydrolase_fold"/>
</dbReference>
<reference evidence="2 3" key="1">
    <citation type="submission" date="2018-07" db="EMBL/GenBank/DDBJ databases">
        <title>Genomic Encyclopedia of Type Strains, Phase III (KMG-III): the genomes of soil and plant-associated and newly described type strains.</title>
        <authorList>
            <person name="Whitman W."/>
        </authorList>
    </citation>
    <scope>NUCLEOTIDE SEQUENCE [LARGE SCALE GENOMIC DNA]</scope>
    <source>
        <strain evidence="2 3">CECT 8236</strain>
    </source>
</reference>
<dbReference type="SUPFAM" id="SSF53474">
    <property type="entry name" value="alpha/beta-Hydrolases"/>
    <property type="match status" value="1"/>
</dbReference>
<dbReference type="AlphaFoldDB" id="A0A3D9IJF9"/>
<comment type="caution">
    <text evidence="2">The sequence shown here is derived from an EMBL/GenBank/DDBJ whole genome shotgun (WGS) entry which is preliminary data.</text>
</comment>
<dbReference type="GO" id="GO:0080030">
    <property type="term" value="F:methyl indole-3-acetate esterase activity"/>
    <property type="evidence" value="ECO:0007669"/>
    <property type="project" value="TreeGrafter"/>
</dbReference>
<dbReference type="PANTHER" id="PTHR10992:SF1086">
    <property type="entry name" value="AB HYDROLASE-1 DOMAIN-CONTAINING PROTEIN"/>
    <property type="match status" value="1"/>
</dbReference>
<dbReference type="GO" id="GO:0080032">
    <property type="term" value="F:methyl jasmonate esterase activity"/>
    <property type="evidence" value="ECO:0007669"/>
    <property type="project" value="TreeGrafter"/>
</dbReference>
<dbReference type="InterPro" id="IPR045889">
    <property type="entry name" value="MES/HNL"/>
</dbReference>
<dbReference type="OrthoDB" id="9112061at2"/>
<name>A0A3D9IJF9_9BACL</name>
<sequence>MSTFVLVHGSWHGAWCWNKLVPLLENEGHKVVTFDLPGHGLDKTPVQEIKLKHYTDSLTRILDNESEQVVLVGHSMAGLVITQTAEYRPEKIKSLVYLCAYLPKNEQTLLQISQSEIKDKPSDTPSAVIFSEDHVYMDLDKDRIHANFYGDCSEDDVNYAKDKLCLEPLAPFFESVHLTENADSIPRYYIETLRDKAISIGLQRQMQAEKPCNEIISLDSDHSPFFSHPVDLAAHLNRLA</sequence>
<dbReference type="RefSeq" id="WP_115992866.1">
    <property type="nucleotide sequence ID" value="NZ_QRDY01000005.1"/>
</dbReference>
<keyword evidence="3" id="KW-1185">Reference proteome</keyword>
<feature type="domain" description="AB hydrolase-1" evidence="1">
    <location>
        <begin position="4"/>
        <end position="234"/>
    </location>
</feature>
<evidence type="ECO:0000313" key="3">
    <source>
        <dbReference type="Proteomes" id="UP000256869"/>
    </source>
</evidence>
<protein>
    <submittedName>
        <fullName evidence="2">Pimeloyl-ACP methyl ester carboxylesterase</fullName>
    </submittedName>
</protein>
<proteinExistence type="predicted"/>
<dbReference type="Pfam" id="PF12697">
    <property type="entry name" value="Abhydrolase_6"/>
    <property type="match status" value="1"/>
</dbReference>
<evidence type="ECO:0000259" key="1">
    <source>
        <dbReference type="Pfam" id="PF12697"/>
    </source>
</evidence>
<dbReference type="PANTHER" id="PTHR10992">
    <property type="entry name" value="METHYLESTERASE FAMILY MEMBER"/>
    <property type="match status" value="1"/>
</dbReference>
<dbReference type="EMBL" id="QRDY01000005">
    <property type="protein sequence ID" value="RED61845.1"/>
    <property type="molecule type" value="Genomic_DNA"/>
</dbReference>
<dbReference type="InterPro" id="IPR000073">
    <property type="entry name" value="AB_hydrolase_1"/>
</dbReference>
<dbReference type="Gene3D" id="3.40.50.1820">
    <property type="entry name" value="alpha/beta hydrolase"/>
    <property type="match status" value="1"/>
</dbReference>